<dbReference type="AlphaFoldDB" id="A0A375JC69"/>
<dbReference type="EMBL" id="OVTA01000046">
    <property type="protein sequence ID" value="SPS01573.1"/>
    <property type="molecule type" value="Genomic_DNA"/>
</dbReference>
<evidence type="ECO:0000313" key="3">
    <source>
        <dbReference type="Proteomes" id="UP000256805"/>
    </source>
</evidence>
<dbReference type="InterPro" id="IPR000835">
    <property type="entry name" value="HTH_MarR-typ"/>
</dbReference>
<name>A0A375JC69_9BURK</name>
<dbReference type="Pfam" id="PF12802">
    <property type="entry name" value="MarR_2"/>
    <property type="match status" value="1"/>
</dbReference>
<dbReference type="Proteomes" id="UP000256805">
    <property type="component" value="Unassembled WGS sequence"/>
</dbReference>
<evidence type="ECO:0000313" key="2">
    <source>
        <dbReference type="EMBL" id="SPS01573.1"/>
    </source>
</evidence>
<dbReference type="InterPro" id="IPR036388">
    <property type="entry name" value="WH-like_DNA-bd_sf"/>
</dbReference>
<gene>
    <name evidence="2" type="ORF">CBM2634_B50053</name>
</gene>
<sequence length="137" mass="15275">MIHTPCACTRVRRAARALTDVYDDALQPLGLKVTQFSLLRTIARTGTPSLTDLAREMALDRSTLGRNVGVLQRRGLVRLSEGNDLREHTVSLSPRARRLLAQAVPLWQQAQRRVEHALGTQEVAVLFDALARLEALR</sequence>
<protein>
    <submittedName>
        <fullName evidence="2">Putative MarR family transcriptional regulator</fullName>
    </submittedName>
</protein>
<dbReference type="InterPro" id="IPR039422">
    <property type="entry name" value="MarR/SlyA-like"/>
</dbReference>
<dbReference type="GO" id="GO:0003700">
    <property type="term" value="F:DNA-binding transcription factor activity"/>
    <property type="evidence" value="ECO:0007669"/>
    <property type="project" value="InterPro"/>
</dbReference>
<accession>A0A375JC69</accession>
<dbReference type="RefSeq" id="WP_181925838.1">
    <property type="nucleotide sequence ID" value="NZ_LS483234.1"/>
</dbReference>
<dbReference type="PANTHER" id="PTHR33164:SF105">
    <property type="entry name" value="TRANSCRIPTIONAL REPRESSOR PROTEIN-RELATED"/>
    <property type="match status" value="1"/>
</dbReference>
<dbReference type="PROSITE" id="PS50995">
    <property type="entry name" value="HTH_MARR_2"/>
    <property type="match status" value="1"/>
</dbReference>
<feature type="domain" description="HTH marR-type" evidence="1">
    <location>
        <begin position="4"/>
        <end position="135"/>
    </location>
</feature>
<reference evidence="2 3" key="1">
    <citation type="submission" date="2018-01" db="EMBL/GenBank/DDBJ databases">
        <authorList>
            <person name="Gaut B.S."/>
            <person name="Morton B.R."/>
            <person name="Clegg M.T."/>
            <person name="Duvall M.R."/>
        </authorList>
    </citation>
    <scope>NUCLEOTIDE SEQUENCE [LARGE SCALE GENOMIC DNA]</scope>
    <source>
        <strain evidence="2">Cupriavidus taiwanensis cmp 52</strain>
    </source>
</reference>
<dbReference type="SMART" id="SM00347">
    <property type="entry name" value="HTH_MARR"/>
    <property type="match status" value="1"/>
</dbReference>
<dbReference type="GO" id="GO:0006950">
    <property type="term" value="P:response to stress"/>
    <property type="evidence" value="ECO:0007669"/>
    <property type="project" value="TreeGrafter"/>
</dbReference>
<dbReference type="PANTHER" id="PTHR33164">
    <property type="entry name" value="TRANSCRIPTIONAL REGULATOR, MARR FAMILY"/>
    <property type="match status" value="1"/>
</dbReference>
<dbReference type="InterPro" id="IPR036390">
    <property type="entry name" value="WH_DNA-bd_sf"/>
</dbReference>
<dbReference type="SUPFAM" id="SSF46785">
    <property type="entry name" value="Winged helix' DNA-binding domain"/>
    <property type="match status" value="1"/>
</dbReference>
<evidence type="ECO:0000259" key="1">
    <source>
        <dbReference type="PROSITE" id="PS50995"/>
    </source>
</evidence>
<organism evidence="2 3">
    <name type="scientific">Cupriavidus taiwanensis</name>
    <dbReference type="NCBI Taxonomy" id="164546"/>
    <lineage>
        <taxon>Bacteria</taxon>
        <taxon>Pseudomonadati</taxon>
        <taxon>Pseudomonadota</taxon>
        <taxon>Betaproteobacteria</taxon>
        <taxon>Burkholderiales</taxon>
        <taxon>Burkholderiaceae</taxon>
        <taxon>Cupriavidus</taxon>
    </lineage>
</organism>
<dbReference type="Gene3D" id="1.10.10.10">
    <property type="entry name" value="Winged helix-like DNA-binding domain superfamily/Winged helix DNA-binding domain"/>
    <property type="match status" value="1"/>
</dbReference>
<proteinExistence type="predicted"/>